<comment type="caution">
    <text evidence="1">The sequence shown here is derived from an EMBL/GenBank/DDBJ whole genome shotgun (WGS) entry which is preliminary data.</text>
</comment>
<evidence type="ECO:0000313" key="2">
    <source>
        <dbReference type="Proteomes" id="UP001597391"/>
    </source>
</evidence>
<sequence>MTAIARDLQRQTLRKLELIHAAAQLGDLLIPPGNQLERLKGDLSAYHSVRVNKQWRICFMWTDGGAEDVTLVDYH</sequence>
<dbReference type="InterPro" id="IPR007711">
    <property type="entry name" value="HigB-1"/>
</dbReference>
<protein>
    <submittedName>
        <fullName evidence="1">Type II toxin-antitoxin system RelE/ParE family toxin</fullName>
    </submittedName>
</protein>
<organism evidence="1 2">
    <name type="scientific">Populibacterium corticicola</name>
    <dbReference type="NCBI Taxonomy" id="1812826"/>
    <lineage>
        <taxon>Bacteria</taxon>
        <taxon>Bacillati</taxon>
        <taxon>Actinomycetota</taxon>
        <taxon>Actinomycetes</taxon>
        <taxon>Micrococcales</taxon>
        <taxon>Jonesiaceae</taxon>
        <taxon>Populibacterium</taxon>
    </lineage>
</organism>
<dbReference type="SUPFAM" id="SSF143011">
    <property type="entry name" value="RelE-like"/>
    <property type="match status" value="1"/>
</dbReference>
<dbReference type="InterPro" id="IPR035093">
    <property type="entry name" value="RelE/ParE_toxin_dom_sf"/>
</dbReference>
<proteinExistence type="predicted"/>
<dbReference type="Proteomes" id="UP001597391">
    <property type="component" value="Unassembled WGS sequence"/>
</dbReference>
<name>A0ABW5XFZ4_9MICO</name>
<dbReference type="Gene3D" id="3.30.2310.20">
    <property type="entry name" value="RelE-like"/>
    <property type="match status" value="1"/>
</dbReference>
<accession>A0ABW5XFZ4</accession>
<dbReference type="RefSeq" id="WP_377466814.1">
    <property type="nucleotide sequence ID" value="NZ_JBHUOP010000004.1"/>
</dbReference>
<evidence type="ECO:0000313" key="1">
    <source>
        <dbReference type="EMBL" id="MFD2840885.1"/>
    </source>
</evidence>
<dbReference type="EMBL" id="JBHUOP010000004">
    <property type="protein sequence ID" value="MFD2840885.1"/>
    <property type="molecule type" value="Genomic_DNA"/>
</dbReference>
<dbReference type="PANTHER" id="PTHR40266:SF2">
    <property type="entry name" value="TOXIN HIGB-1"/>
    <property type="match status" value="1"/>
</dbReference>
<gene>
    <name evidence="1" type="ORF">ACFSYH_09925</name>
</gene>
<dbReference type="Pfam" id="PF05015">
    <property type="entry name" value="HigB-like_toxin"/>
    <property type="match status" value="1"/>
</dbReference>
<keyword evidence="2" id="KW-1185">Reference proteome</keyword>
<dbReference type="PANTHER" id="PTHR40266">
    <property type="entry name" value="TOXIN HIGB-1"/>
    <property type="match status" value="1"/>
</dbReference>
<reference evidence="2" key="1">
    <citation type="journal article" date="2019" name="Int. J. Syst. Evol. Microbiol.">
        <title>The Global Catalogue of Microorganisms (GCM) 10K type strain sequencing project: providing services to taxonomists for standard genome sequencing and annotation.</title>
        <authorList>
            <consortium name="The Broad Institute Genomics Platform"/>
            <consortium name="The Broad Institute Genome Sequencing Center for Infectious Disease"/>
            <person name="Wu L."/>
            <person name="Ma J."/>
        </authorList>
    </citation>
    <scope>NUCLEOTIDE SEQUENCE [LARGE SCALE GENOMIC DNA]</scope>
    <source>
        <strain evidence="2">KCTC 33576</strain>
    </source>
</reference>